<reference evidence="1 2" key="1">
    <citation type="submission" date="2018-08" db="EMBL/GenBank/DDBJ databases">
        <title>Aphanomyces genome sequencing and annotation.</title>
        <authorList>
            <person name="Minardi D."/>
            <person name="Oidtmann B."/>
            <person name="Van Der Giezen M."/>
            <person name="Studholme D.J."/>
        </authorList>
    </citation>
    <scope>NUCLEOTIDE SEQUENCE [LARGE SCALE GENOMIC DNA]</scope>
    <source>
        <strain evidence="1 2">SA</strain>
    </source>
</reference>
<sequence>ELLPVGQWIRQFQALVTLVVADNAMLFSAPTAPSSYLTNPPNDDDLVVVHGEVPYDSAMQALDVFGAFAEDQCARVLDSSSK</sequence>
<accession>A0A397E1E2</accession>
<organism evidence="1 2">
    <name type="scientific">Aphanomyces astaci</name>
    <name type="common">Crayfish plague agent</name>
    <dbReference type="NCBI Taxonomy" id="112090"/>
    <lineage>
        <taxon>Eukaryota</taxon>
        <taxon>Sar</taxon>
        <taxon>Stramenopiles</taxon>
        <taxon>Oomycota</taxon>
        <taxon>Saprolegniomycetes</taxon>
        <taxon>Saprolegniales</taxon>
        <taxon>Verrucalvaceae</taxon>
        <taxon>Aphanomyces</taxon>
    </lineage>
</organism>
<feature type="non-terminal residue" evidence="1">
    <location>
        <position position="1"/>
    </location>
</feature>
<dbReference type="Proteomes" id="UP000265716">
    <property type="component" value="Unassembled WGS sequence"/>
</dbReference>
<gene>
    <name evidence="1" type="ORF">DYB38_001976</name>
</gene>
<dbReference type="VEuPathDB" id="FungiDB:H257_06111"/>
<protein>
    <submittedName>
        <fullName evidence="1">Uncharacterized protein</fullName>
    </submittedName>
</protein>
<name>A0A397E1E2_APHAT</name>
<comment type="caution">
    <text evidence="1">The sequence shown here is derived from an EMBL/GenBank/DDBJ whole genome shotgun (WGS) entry which is preliminary data.</text>
</comment>
<dbReference type="EMBL" id="QUTC01003258">
    <property type="protein sequence ID" value="RHY70986.1"/>
    <property type="molecule type" value="Genomic_DNA"/>
</dbReference>
<evidence type="ECO:0000313" key="2">
    <source>
        <dbReference type="Proteomes" id="UP000265716"/>
    </source>
</evidence>
<evidence type="ECO:0000313" key="1">
    <source>
        <dbReference type="EMBL" id="RHY70986.1"/>
    </source>
</evidence>
<dbReference type="AlphaFoldDB" id="A0A397E1E2"/>
<proteinExistence type="predicted"/>